<dbReference type="KEGG" id="cmah:C1I91_26690"/>
<accession>A0A3R5UIX0</accession>
<dbReference type="EMBL" id="CP025746">
    <property type="protein sequence ID" value="QAA34939.1"/>
    <property type="molecule type" value="Genomic_DNA"/>
</dbReference>
<sequence>MITKQSRTKLDLIRIEGICRMLFDSIEYDTLKNKIENVTGSGEIKDVKQALFRMPRYQLIKIIEITPSITTSMINEAYEQYRYGLKPGFTLFSITGTCKNIKISDVEDKLKELLSEVKYADEGNYKNLKYKDKVKIDENVYEFCFVYLSKYSYISETEEPNFIYELEECFVWISIMDKFIAIKSAPNAIINIIKRIFSNIYNAHICSVKLTKKLINEIFGENKMRKGTFYKPTAGIDEAEKVTVADPYLSEKSSVRERFEGYDITSSHLNEEIDENTTSTLGINCNKGKIYITKNLNASLFRSWSVKRIKDIISYLRKLENTKDFEIFKAKNMTSDSIWGNYNSKQKMMIENIMFSVFIHKLNGIDSFQLNYTVEDIFNTLFDSFYKRVSYNCEICDDVCSGYCSNCGNSQIVLAKNGALMCNSCGSVQKDNYTFQCDEGHESTYNSINEFIILIPNGELLRKIYETIGNQFSIKMDSMNESFYIQENTINFLSHTKGEYIPPEDIIELKPIANREISEARYEELLDKYISIKEKCKKTSNKDCNKCLLSDRNSCIMKIFTVYDGFRPSPHHGQEFGDINFEVTYKQQTLELVGIAKSRNKDSEVLNLSDSSARELIQQFLSMTHDKRVGIISAVCPMRFHEQLVQELKYVSRLSGAKMTIFDDIFMTKLLDCFIEKNKLG</sequence>
<evidence type="ECO:0000313" key="2">
    <source>
        <dbReference type="Proteomes" id="UP000286268"/>
    </source>
</evidence>
<dbReference type="OrthoDB" id="9758820at2"/>
<proteinExistence type="predicted"/>
<protein>
    <submittedName>
        <fullName evidence="1">Uncharacterized protein</fullName>
    </submittedName>
</protein>
<dbReference type="RefSeq" id="WP_128215639.1">
    <property type="nucleotide sequence ID" value="NZ_CP025746.1"/>
</dbReference>
<gene>
    <name evidence="1" type="ORF">C1I91_26690</name>
</gene>
<organism evidence="1 2">
    <name type="scientific">Clostridium manihotivorum</name>
    <dbReference type="NCBI Taxonomy" id="2320868"/>
    <lineage>
        <taxon>Bacteria</taxon>
        <taxon>Bacillati</taxon>
        <taxon>Bacillota</taxon>
        <taxon>Clostridia</taxon>
        <taxon>Eubacteriales</taxon>
        <taxon>Clostridiaceae</taxon>
        <taxon>Clostridium</taxon>
    </lineage>
</organism>
<keyword evidence="2" id="KW-1185">Reference proteome</keyword>
<reference evidence="1 2" key="1">
    <citation type="submission" date="2018-01" db="EMBL/GenBank/DDBJ databases">
        <title>Genome Sequencing and Assembly of Anaerobacter polyendosporus strain CT4.</title>
        <authorList>
            <person name="Tachaapaikoon C."/>
            <person name="Sutheeworapong S."/>
            <person name="Jenjaroenpun P."/>
            <person name="Wongsurawat T."/>
            <person name="Nookeaw I."/>
            <person name="Cheawchanlertfa P."/>
            <person name="Kosugi A."/>
            <person name="Cheevadhanarak S."/>
            <person name="Ratanakhanokchai K."/>
        </authorList>
    </citation>
    <scope>NUCLEOTIDE SEQUENCE [LARGE SCALE GENOMIC DNA]</scope>
    <source>
        <strain evidence="1 2">CT4</strain>
    </source>
</reference>
<dbReference type="AlphaFoldDB" id="A0A3R5UIX0"/>
<evidence type="ECO:0000313" key="1">
    <source>
        <dbReference type="EMBL" id="QAA34939.1"/>
    </source>
</evidence>
<dbReference type="Proteomes" id="UP000286268">
    <property type="component" value="Chromosome"/>
</dbReference>
<name>A0A3R5UIX0_9CLOT</name>